<proteinExistence type="predicted"/>
<dbReference type="AlphaFoldDB" id="A0A7J5YAX2"/>
<evidence type="ECO:0000256" key="1">
    <source>
        <dbReference type="SAM" id="Phobius"/>
    </source>
</evidence>
<dbReference type="CDD" id="cd16018">
    <property type="entry name" value="Enpp"/>
    <property type="match status" value="1"/>
</dbReference>
<keyword evidence="3" id="KW-1185">Reference proteome</keyword>
<feature type="transmembrane region" description="Helical" evidence="1">
    <location>
        <begin position="91"/>
        <end position="112"/>
    </location>
</feature>
<organism evidence="2 3">
    <name type="scientific">Dissostichus mawsoni</name>
    <name type="common">Antarctic cod</name>
    <dbReference type="NCBI Taxonomy" id="36200"/>
    <lineage>
        <taxon>Eukaryota</taxon>
        <taxon>Metazoa</taxon>
        <taxon>Chordata</taxon>
        <taxon>Craniata</taxon>
        <taxon>Vertebrata</taxon>
        <taxon>Euteleostomi</taxon>
        <taxon>Actinopterygii</taxon>
        <taxon>Neopterygii</taxon>
        <taxon>Teleostei</taxon>
        <taxon>Neoteleostei</taxon>
        <taxon>Acanthomorphata</taxon>
        <taxon>Eupercaria</taxon>
        <taxon>Perciformes</taxon>
        <taxon>Notothenioidei</taxon>
        <taxon>Nototheniidae</taxon>
        <taxon>Dissostichus</taxon>
    </lineage>
</organism>
<evidence type="ECO:0000313" key="3">
    <source>
        <dbReference type="Proteomes" id="UP000518266"/>
    </source>
</evidence>
<dbReference type="Proteomes" id="UP000518266">
    <property type="component" value="Unassembled WGS sequence"/>
</dbReference>
<dbReference type="Gene3D" id="3.40.720.10">
    <property type="entry name" value="Alkaline Phosphatase, subunit A"/>
    <property type="match status" value="1"/>
</dbReference>
<dbReference type="OrthoDB" id="415411at2759"/>
<reference evidence="2 3" key="1">
    <citation type="submission" date="2020-03" db="EMBL/GenBank/DDBJ databases">
        <title>Dissostichus mawsoni Genome sequencing and assembly.</title>
        <authorList>
            <person name="Park H."/>
        </authorList>
    </citation>
    <scope>NUCLEOTIDE SEQUENCE [LARGE SCALE GENOMIC DNA]</scope>
    <source>
        <strain evidence="2">DM0001</strain>
        <tissue evidence="2">Muscle</tissue>
    </source>
</reference>
<dbReference type="EMBL" id="JAAKFY010000014">
    <property type="protein sequence ID" value="KAF3845929.1"/>
    <property type="molecule type" value="Genomic_DNA"/>
</dbReference>
<comment type="caution">
    <text evidence="2">The sequence shown here is derived from an EMBL/GenBank/DDBJ whole genome shotgun (WGS) entry which is preliminary data.</text>
</comment>
<protein>
    <recommendedName>
        <fullName evidence="4">Ectonucleotide pyrophosphatase/phosphodiesterase 7</fullName>
    </recommendedName>
</protein>
<gene>
    <name evidence="2" type="ORF">F7725_003007</name>
</gene>
<name>A0A7J5YAX2_DISMA</name>
<evidence type="ECO:0000313" key="2">
    <source>
        <dbReference type="EMBL" id="KAF3845929.1"/>
    </source>
</evidence>
<keyword evidence="1" id="KW-0472">Membrane</keyword>
<dbReference type="InterPro" id="IPR017850">
    <property type="entry name" value="Alkaline_phosphatase_core_sf"/>
</dbReference>
<dbReference type="InterPro" id="IPR002591">
    <property type="entry name" value="Phosphodiest/P_Trfase"/>
</dbReference>
<dbReference type="PANTHER" id="PTHR10151:SF63">
    <property type="entry name" value="ECTONUCLEOTIDE PYROPHOSPHATASE_PHOSPHODIESTERASE FAMILY MEMBER 7"/>
    <property type="match status" value="1"/>
</dbReference>
<dbReference type="PANTHER" id="PTHR10151">
    <property type="entry name" value="ECTONUCLEOTIDE PYROPHOSPHATASE/PHOSPHODIESTERASE"/>
    <property type="match status" value="1"/>
</dbReference>
<keyword evidence="1" id="KW-1133">Transmembrane helix</keyword>
<accession>A0A7J5YAX2</accession>
<keyword evidence="1" id="KW-0812">Transmembrane</keyword>
<evidence type="ECO:0008006" key="4">
    <source>
        <dbReference type="Google" id="ProtNLM"/>
    </source>
</evidence>
<dbReference type="Gene3D" id="3.30.1360.180">
    <property type="match status" value="1"/>
</dbReference>
<dbReference type="Pfam" id="PF01663">
    <property type="entry name" value="Phosphodiest"/>
    <property type="match status" value="1"/>
</dbReference>
<sequence length="511" mass="58152">MNLMVYFQSQRGEKQLAIQTAKCTAVVVDGQQGVLKAESSPFSSRKYQSCTIPSQGETHQSVVPPLSMIQRKLRHTDGRADKQKDSINKRIWEVFAMLWIASLCLLLAPSILGAPANKRRQKVLLISFDGFRWDYDRDVDTPHLDKMAKDGVKALYVTPPYLTITSPAHFSLLTGRYIENHGVIHNMWFNTTSTEKKPYYQTQFVNEWWDNGTLPIWITAQRQGLKSGSLHFPGTASSYQGEVAMVQEVEPVFYNYKNETAWRENADKVMDWFSYQDLDFISLYFGEPDGIGHRYGPDSPERQEMVKQVDRTVGYIRHSAEQHGLNDRLNIIITADHGMSAVYRNGLVEEITLSKIPGFSFSDIAFHLVDFGPSGMLLPKPGKLQKVYDALKGSHPHLHVFKKEEMPERLHFAKNDRILPIILWSDPGYVINGYFPVQFHKGEHGFDNQAMDMKPFFRAVNLEVGPFETVDIYALMCHILGIKPEVNDGHLNATKHMLVSSTTTQGEFTSD</sequence>
<dbReference type="SUPFAM" id="SSF53649">
    <property type="entry name" value="Alkaline phosphatase-like"/>
    <property type="match status" value="1"/>
</dbReference>